<name>A0A0C3QD65_9AGAM</name>
<dbReference type="Gene3D" id="2.70.98.70">
    <property type="match status" value="1"/>
</dbReference>
<organism evidence="2 3">
    <name type="scientific">Tulasnella calospora MUT 4182</name>
    <dbReference type="NCBI Taxonomy" id="1051891"/>
    <lineage>
        <taxon>Eukaryota</taxon>
        <taxon>Fungi</taxon>
        <taxon>Dikarya</taxon>
        <taxon>Basidiomycota</taxon>
        <taxon>Agaricomycotina</taxon>
        <taxon>Agaricomycetes</taxon>
        <taxon>Cantharellales</taxon>
        <taxon>Tulasnellaceae</taxon>
        <taxon>Tulasnella</taxon>
    </lineage>
</organism>
<evidence type="ECO:0000313" key="2">
    <source>
        <dbReference type="EMBL" id="KIO23491.1"/>
    </source>
</evidence>
<dbReference type="PANTHER" id="PTHR38045:SF1">
    <property type="entry name" value="HEPARINASE II_III-LIKE PROTEIN"/>
    <property type="match status" value="1"/>
</dbReference>
<dbReference type="EMBL" id="KN823083">
    <property type="protein sequence ID" value="KIO23491.1"/>
    <property type="molecule type" value="Genomic_DNA"/>
</dbReference>
<evidence type="ECO:0000256" key="1">
    <source>
        <dbReference type="SAM" id="MobiDB-lite"/>
    </source>
</evidence>
<evidence type="ECO:0000313" key="3">
    <source>
        <dbReference type="Proteomes" id="UP000054248"/>
    </source>
</evidence>
<dbReference type="OrthoDB" id="3476529at2759"/>
<dbReference type="HOGENOM" id="CLU_832071_0_0_1"/>
<reference evidence="3" key="2">
    <citation type="submission" date="2015-01" db="EMBL/GenBank/DDBJ databases">
        <title>Evolutionary Origins and Diversification of the Mycorrhizal Mutualists.</title>
        <authorList>
            <consortium name="DOE Joint Genome Institute"/>
            <consortium name="Mycorrhizal Genomics Consortium"/>
            <person name="Kohler A."/>
            <person name="Kuo A."/>
            <person name="Nagy L.G."/>
            <person name="Floudas D."/>
            <person name="Copeland A."/>
            <person name="Barry K.W."/>
            <person name="Cichocki N."/>
            <person name="Veneault-Fourrey C."/>
            <person name="LaButti K."/>
            <person name="Lindquist E.A."/>
            <person name="Lipzen A."/>
            <person name="Lundell T."/>
            <person name="Morin E."/>
            <person name="Murat C."/>
            <person name="Riley R."/>
            <person name="Ohm R."/>
            <person name="Sun H."/>
            <person name="Tunlid A."/>
            <person name="Henrissat B."/>
            <person name="Grigoriev I.V."/>
            <person name="Hibbett D.S."/>
            <person name="Martin F."/>
        </authorList>
    </citation>
    <scope>NUCLEOTIDE SEQUENCE [LARGE SCALE GENOMIC DNA]</scope>
    <source>
        <strain evidence="3">MUT 4182</strain>
    </source>
</reference>
<gene>
    <name evidence="2" type="ORF">M407DRAFT_27019</name>
</gene>
<protein>
    <submittedName>
        <fullName evidence="2">Uncharacterized protein</fullName>
    </submittedName>
</protein>
<accession>A0A0C3QD65</accession>
<feature type="compositionally biased region" description="Low complexity" evidence="1">
    <location>
        <begin position="101"/>
        <end position="115"/>
    </location>
</feature>
<dbReference type="AlphaFoldDB" id="A0A0C3QD65"/>
<dbReference type="PANTHER" id="PTHR38045">
    <property type="entry name" value="CHROMOSOME 1, WHOLE GENOME SHOTGUN SEQUENCE"/>
    <property type="match status" value="1"/>
</dbReference>
<keyword evidence="3" id="KW-1185">Reference proteome</keyword>
<sequence>MEGGSREIIAGVLGSRASKKSSRGLPSANGVSGLESVKTDMGMFATATNSYTFLVYPSTTNATAFGSPHLSPENPNVTWEKVTFQPASPARPTSEWTDCASSLPSTNGSNSPSSSTLAMDAMPNYMDGGLDNGAHIPLYSALPCLSLKAGLMQRWPLLPYRHRSSYGLTDSNPSFAITGVYHMYVSGNQQLFDYGNHGSNNMPWYDPAVSGAYWIGLALEHYIEDTADSWASMRTSWTDINGWYVATKVGALIGHASYGNLDGGDFVIDFAGARWAGELGSGDDIADGYFTSQDSPRWTYYRTRTEGWNTLVVNKQNQLVTATPTCKFASSDTR</sequence>
<proteinExistence type="predicted"/>
<feature type="region of interest" description="Disordered" evidence="1">
    <location>
        <begin position="86"/>
        <end position="115"/>
    </location>
</feature>
<reference evidence="2 3" key="1">
    <citation type="submission" date="2014-04" db="EMBL/GenBank/DDBJ databases">
        <authorList>
            <consortium name="DOE Joint Genome Institute"/>
            <person name="Kuo A."/>
            <person name="Girlanda M."/>
            <person name="Perotto S."/>
            <person name="Kohler A."/>
            <person name="Nagy L.G."/>
            <person name="Floudas D."/>
            <person name="Copeland A."/>
            <person name="Barry K.W."/>
            <person name="Cichocki N."/>
            <person name="Veneault-Fourrey C."/>
            <person name="LaButti K."/>
            <person name="Lindquist E.A."/>
            <person name="Lipzen A."/>
            <person name="Lundell T."/>
            <person name="Morin E."/>
            <person name="Murat C."/>
            <person name="Sun H."/>
            <person name="Tunlid A."/>
            <person name="Henrissat B."/>
            <person name="Grigoriev I.V."/>
            <person name="Hibbett D.S."/>
            <person name="Martin F."/>
            <person name="Nordberg H.P."/>
            <person name="Cantor M.N."/>
            <person name="Hua S.X."/>
        </authorList>
    </citation>
    <scope>NUCLEOTIDE SEQUENCE [LARGE SCALE GENOMIC DNA]</scope>
    <source>
        <strain evidence="2 3">MUT 4182</strain>
    </source>
</reference>
<dbReference type="STRING" id="1051891.A0A0C3QD65"/>
<dbReference type="Proteomes" id="UP000054248">
    <property type="component" value="Unassembled WGS sequence"/>
</dbReference>